<proteinExistence type="predicted"/>
<dbReference type="Proteomes" id="UP000469292">
    <property type="component" value="Unassembled WGS sequence"/>
</dbReference>
<comment type="caution">
    <text evidence="3">The sequence shown here is derived from an EMBL/GenBank/DDBJ whole genome shotgun (WGS) entry which is preliminary data.</text>
</comment>
<protein>
    <recommendedName>
        <fullName evidence="5">Sel1 repeat family protein</fullName>
    </recommendedName>
</protein>
<dbReference type="SUPFAM" id="SSF81901">
    <property type="entry name" value="HCP-like"/>
    <property type="match status" value="1"/>
</dbReference>
<evidence type="ECO:0008006" key="5">
    <source>
        <dbReference type="Google" id="ProtNLM"/>
    </source>
</evidence>
<evidence type="ECO:0000256" key="2">
    <source>
        <dbReference type="SAM" id="MobiDB-lite"/>
    </source>
</evidence>
<dbReference type="Gene3D" id="1.25.40.10">
    <property type="entry name" value="Tetratricopeptide repeat domain"/>
    <property type="match status" value="1"/>
</dbReference>
<feature type="compositionally biased region" description="Polar residues" evidence="2">
    <location>
        <begin position="120"/>
        <end position="133"/>
    </location>
</feature>
<organism evidence="3 4">
    <name type="scientific">Bifidobacterium choloepi</name>
    <dbReference type="NCBI Taxonomy" id="2614131"/>
    <lineage>
        <taxon>Bacteria</taxon>
        <taxon>Bacillati</taxon>
        <taxon>Actinomycetota</taxon>
        <taxon>Actinomycetes</taxon>
        <taxon>Bifidobacteriales</taxon>
        <taxon>Bifidobacteriaceae</taxon>
        <taxon>Bifidobacterium</taxon>
    </lineage>
</organism>
<evidence type="ECO:0000256" key="1">
    <source>
        <dbReference type="SAM" id="Coils"/>
    </source>
</evidence>
<dbReference type="RefSeq" id="WP_163227029.1">
    <property type="nucleotide sequence ID" value="NZ_VYSG01000001.1"/>
</dbReference>
<feature type="region of interest" description="Disordered" evidence="2">
    <location>
        <begin position="258"/>
        <end position="281"/>
    </location>
</feature>
<accession>A0A6I5MXZ6</accession>
<sequence>MKGIPWHSLPLLYDLDIKTMTRAVKSLEQDLAQGDPDPDRVEREEERFVNLYIPIFQAIQEELQLLDLAVAAESASTEAFAAQLSDGDRARIDNGIRHFLETTMFRPRNSTSPDREGIDNAQTVSQRESSPQNGKEAGFAYDTDLHTPAARALATGDYRTMAIYAALADEPMWDAARQRYRELHREERERKKREAERRKAERRIRKREEIAAKAKATPLPESSPCFDVAGAVHDMRWLMGHAEEEPIAYPNGLRHDVGDLDRFNPGKDPDKPDESLPRLVNPHDNIPVRELAGGWYFRHDDPIIGPLLPSIYITIPVWQDGRVVGRDRLWCYPMVKVRHTGVVTTWEHAGDAPYGIACYHDVRSDDYCTDEVDVSDPEGDEALGWAVDYYADGVRFTAPEDRQDRIDSFRAAEILFRHAAGRGSALAWLCLGYLYEYDRAEGQYYRSAFDWSPESETEQGRRFYSAPKKPELPVRAAACFRRAASAGIAEACFAYAELLRKHSDLSDNPWVVGEIRAAAEEDAEVPMLFTSGLLTGPDGDPDAGVTAADWYRRAHDMAMLQHNTRIAGSAALRLGDMAANGEGDEHGQPDYREALGYYETAVTSLEQTVRSGLDLFDQLLGEAQDGVTTMTQLLGNAQDGDAS</sequence>
<name>A0A6I5MXZ6_9BIFI</name>
<gene>
    <name evidence="3" type="ORF">F6S87_02285</name>
</gene>
<dbReference type="AlphaFoldDB" id="A0A6I5MXZ6"/>
<keyword evidence="4" id="KW-1185">Reference proteome</keyword>
<evidence type="ECO:0000313" key="3">
    <source>
        <dbReference type="EMBL" id="NEG69468.1"/>
    </source>
</evidence>
<reference evidence="3 4" key="1">
    <citation type="submission" date="2019-09" db="EMBL/GenBank/DDBJ databases">
        <title>Phylogenetic characterization of a novel taxon of the genus Bifidobacterium: Bifidobacterium choloepi sp. nov.</title>
        <authorList>
            <person name="Modesto M."/>
            <person name="Satti M."/>
        </authorList>
    </citation>
    <scope>NUCLEOTIDE SEQUENCE [LARGE SCALE GENOMIC DNA]</scope>
    <source>
        <strain evidence="3 4">BRDM6</strain>
    </source>
</reference>
<dbReference type="InterPro" id="IPR011990">
    <property type="entry name" value="TPR-like_helical_dom_sf"/>
</dbReference>
<keyword evidence="1" id="KW-0175">Coiled coil</keyword>
<feature type="region of interest" description="Disordered" evidence="2">
    <location>
        <begin position="106"/>
        <end position="139"/>
    </location>
</feature>
<evidence type="ECO:0000313" key="4">
    <source>
        <dbReference type="Proteomes" id="UP000469292"/>
    </source>
</evidence>
<feature type="coiled-coil region" evidence="1">
    <location>
        <begin position="181"/>
        <end position="217"/>
    </location>
</feature>
<feature type="compositionally biased region" description="Basic and acidic residues" evidence="2">
    <location>
        <begin position="258"/>
        <end position="276"/>
    </location>
</feature>
<dbReference type="EMBL" id="VYSG01000001">
    <property type="protein sequence ID" value="NEG69468.1"/>
    <property type="molecule type" value="Genomic_DNA"/>
</dbReference>